<evidence type="ECO:0000313" key="2">
    <source>
        <dbReference type="Proteomes" id="UP000533476"/>
    </source>
</evidence>
<proteinExistence type="predicted"/>
<keyword evidence="2" id="KW-1185">Reference proteome</keyword>
<name>A0A7Y0L7N0_9FIRM</name>
<accession>A0A7Y0L7N0</accession>
<gene>
    <name evidence="1" type="ORF">HIJ39_21175</name>
</gene>
<comment type="caution">
    <text evidence="1">The sequence shown here is derived from an EMBL/GenBank/DDBJ whole genome shotgun (WGS) entry which is preliminary data.</text>
</comment>
<dbReference type="RefSeq" id="WP_169103030.1">
    <property type="nucleotide sequence ID" value="NZ_JABBVZ010000157.1"/>
</dbReference>
<organism evidence="1 2">
    <name type="scientific">Sulfobacillus harzensis</name>
    <dbReference type="NCBI Taxonomy" id="2729629"/>
    <lineage>
        <taxon>Bacteria</taxon>
        <taxon>Bacillati</taxon>
        <taxon>Bacillota</taxon>
        <taxon>Clostridia</taxon>
        <taxon>Eubacteriales</taxon>
        <taxon>Clostridiales Family XVII. Incertae Sedis</taxon>
        <taxon>Sulfobacillus</taxon>
    </lineage>
</organism>
<protein>
    <submittedName>
        <fullName evidence="1">Uncharacterized protein</fullName>
    </submittedName>
</protein>
<evidence type="ECO:0000313" key="1">
    <source>
        <dbReference type="EMBL" id="NMP24824.1"/>
    </source>
</evidence>
<reference evidence="1 2" key="1">
    <citation type="submission" date="2020-04" db="EMBL/GenBank/DDBJ databases">
        <authorList>
            <person name="Zhang R."/>
            <person name="Schippers A."/>
        </authorList>
    </citation>
    <scope>NUCLEOTIDE SEQUENCE [LARGE SCALE GENOMIC DNA]</scope>
    <source>
        <strain evidence="1 2">DSM 109850</strain>
    </source>
</reference>
<dbReference type="Proteomes" id="UP000533476">
    <property type="component" value="Unassembled WGS sequence"/>
</dbReference>
<dbReference type="EMBL" id="JABBVZ010000157">
    <property type="protein sequence ID" value="NMP24824.1"/>
    <property type="molecule type" value="Genomic_DNA"/>
</dbReference>
<sequence>MAAVHAVHEHGVHVLDPDDIDCPDCQRVAEWRRDHGPEEPLPEDIPAF</sequence>
<dbReference type="AlphaFoldDB" id="A0A7Y0L7N0"/>